<dbReference type="InterPro" id="IPR017884">
    <property type="entry name" value="SANT_dom"/>
</dbReference>
<proteinExistence type="predicted"/>
<feature type="compositionally biased region" description="Polar residues" evidence="1">
    <location>
        <begin position="381"/>
        <end position="397"/>
    </location>
</feature>
<dbReference type="PANTHER" id="PTHR22929">
    <property type="entry name" value="RNA POLYMERASE III TRANSCRIPTION INITIATION FACTOR B"/>
    <property type="match status" value="1"/>
</dbReference>
<evidence type="ECO:0000313" key="4">
    <source>
        <dbReference type="Proteomes" id="UP000503462"/>
    </source>
</evidence>
<protein>
    <recommendedName>
        <fullName evidence="2">SANT domain-containing protein</fullName>
    </recommendedName>
</protein>
<dbReference type="AlphaFoldDB" id="A0A6H0XVJ3"/>
<feature type="compositionally biased region" description="Polar residues" evidence="1">
    <location>
        <begin position="41"/>
        <end position="63"/>
    </location>
</feature>
<dbReference type="GO" id="GO:0000126">
    <property type="term" value="C:transcription factor TFIIIB complex"/>
    <property type="evidence" value="ECO:0007669"/>
    <property type="project" value="TreeGrafter"/>
</dbReference>
<dbReference type="CDD" id="cd00167">
    <property type="entry name" value="SANT"/>
    <property type="match status" value="1"/>
</dbReference>
<keyword evidence="4" id="KW-1185">Reference proteome</keyword>
<feature type="compositionally biased region" description="Basic and acidic residues" evidence="1">
    <location>
        <begin position="287"/>
        <end position="296"/>
    </location>
</feature>
<dbReference type="InterPro" id="IPR039467">
    <property type="entry name" value="TFIIIB_B''_Myb"/>
</dbReference>
<dbReference type="PANTHER" id="PTHR22929:SF0">
    <property type="entry name" value="TRANSCRIPTION FACTOR TFIIIB COMPONENT B'' HOMOLOG"/>
    <property type="match status" value="1"/>
</dbReference>
<feature type="compositionally biased region" description="Low complexity" evidence="1">
    <location>
        <begin position="25"/>
        <end position="40"/>
    </location>
</feature>
<dbReference type="Gene3D" id="1.10.10.60">
    <property type="entry name" value="Homeodomain-like"/>
    <property type="match status" value="1"/>
</dbReference>
<dbReference type="SMART" id="SM00717">
    <property type="entry name" value="SANT"/>
    <property type="match status" value="1"/>
</dbReference>
<feature type="compositionally biased region" description="Acidic residues" evidence="1">
    <location>
        <begin position="650"/>
        <end position="659"/>
    </location>
</feature>
<feature type="compositionally biased region" description="Polar residues" evidence="1">
    <location>
        <begin position="93"/>
        <end position="120"/>
    </location>
</feature>
<dbReference type="SUPFAM" id="SSF46689">
    <property type="entry name" value="Homeodomain-like"/>
    <property type="match status" value="1"/>
</dbReference>
<feature type="region of interest" description="Disordered" evidence="1">
    <location>
        <begin position="1"/>
        <end position="248"/>
    </location>
</feature>
<feature type="region of interest" description="Disordered" evidence="1">
    <location>
        <begin position="594"/>
        <end position="659"/>
    </location>
</feature>
<evidence type="ECO:0000256" key="1">
    <source>
        <dbReference type="SAM" id="MobiDB-lite"/>
    </source>
</evidence>
<dbReference type="InterPro" id="IPR009057">
    <property type="entry name" value="Homeodomain-like_sf"/>
</dbReference>
<dbReference type="Pfam" id="PF15963">
    <property type="entry name" value="Myb_DNA-bind_7"/>
    <property type="match status" value="1"/>
</dbReference>
<dbReference type="Proteomes" id="UP000503462">
    <property type="component" value="Chromosome 3"/>
</dbReference>
<gene>
    <name evidence="3" type="ORF">AMS68_004294</name>
</gene>
<feature type="compositionally biased region" description="Basic and acidic residues" evidence="1">
    <location>
        <begin position="309"/>
        <end position="325"/>
    </location>
</feature>
<organism evidence="3 4">
    <name type="scientific">Peltaster fructicola</name>
    <dbReference type="NCBI Taxonomy" id="286661"/>
    <lineage>
        <taxon>Eukaryota</taxon>
        <taxon>Fungi</taxon>
        <taxon>Dikarya</taxon>
        <taxon>Ascomycota</taxon>
        <taxon>Pezizomycotina</taxon>
        <taxon>Dothideomycetes</taxon>
        <taxon>Dothideomycetes incertae sedis</taxon>
        <taxon>Peltaster</taxon>
    </lineage>
</organism>
<dbReference type="GO" id="GO:0001156">
    <property type="term" value="F:TFIIIC-class transcription factor complex binding"/>
    <property type="evidence" value="ECO:0007669"/>
    <property type="project" value="TreeGrafter"/>
</dbReference>
<dbReference type="OrthoDB" id="272624at2759"/>
<dbReference type="GO" id="GO:0070898">
    <property type="term" value="P:RNA polymerase III preinitiation complex assembly"/>
    <property type="evidence" value="ECO:0007669"/>
    <property type="project" value="TreeGrafter"/>
</dbReference>
<feature type="compositionally biased region" description="Basic and acidic residues" evidence="1">
    <location>
        <begin position="78"/>
        <end position="88"/>
    </location>
</feature>
<feature type="region of interest" description="Disordered" evidence="1">
    <location>
        <begin position="261"/>
        <end position="326"/>
    </location>
</feature>
<feature type="compositionally biased region" description="Basic and acidic residues" evidence="1">
    <location>
        <begin position="370"/>
        <end position="380"/>
    </location>
</feature>
<feature type="domain" description="SANT" evidence="2">
    <location>
        <begin position="488"/>
        <end position="539"/>
    </location>
</feature>
<dbReference type="EMBL" id="CP051141">
    <property type="protein sequence ID" value="QIW98776.1"/>
    <property type="molecule type" value="Genomic_DNA"/>
</dbReference>
<evidence type="ECO:0000313" key="3">
    <source>
        <dbReference type="EMBL" id="QIW98776.1"/>
    </source>
</evidence>
<feature type="region of interest" description="Disordered" evidence="1">
    <location>
        <begin position="370"/>
        <end position="402"/>
    </location>
</feature>
<reference evidence="3 4" key="1">
    <citation type="journal article" date="2016" name="Sci. Rep.">
        <title>Peltaster fructicola genome reveals evolution from an invasive phytopathogen to an ectophytic parasite.</title>
        <authorList>
            <person name="Xu C."/>
            <person name="Chen H."/>
            <person name="Gleason M.L."/>
            <person name="Xu J.R."/>
            <person name="Liu H."/>
            <person name="Zhang R."/>
            <person name="Sun G."/>
        </authorList>
    </citation>
    <scope>NUCLEOTIDE SEQUENCE [LARGE SCALE GENOMIC DNA]</scope>
    <source>
        <strain evidence="3 4">LNHT1506</strain>
    </source>
</reference>
<feature type="compositionally biased region" description="Basic residues" evidence="1">
    <location>
        <begin position="14"/>
        <end position="24"/>
    </location>
</feature>
<feature type="compositionally biased region" description="Low complexity" evidence="1">
    <location>
        <begin position="1"/>
        <end position="13"/>
    </location>
</feature>
<dbReference type="PROSITE" id="PS51293">
    <property type="entry name" value="SANT"/>
    <property type="match status" value="1"/>
</dbReference>
<sequence length="659" mass="72344">MSTLTSSAVGGSKAKPKAPPRRRAAAPGSAPSQPVPAQSQDETTAQIVAETTTQTPVEPNQDAQPPLPPPSPPAVVERPVHGIEERELAITGEPTQDTAPNVQTQSSSGAVDVVSTQAAKSTRKRTRETDTSAAPVPNKRAKQSSIRSAGRLQTAVEAPTDAAGALTATVEASSEDTSHEHQTTHNDPTQPADATNGIIRSGRARRPTQRRLDAERGPNVTPVPRRGKRKAASVSDEQAITNLGEAMNDQTEANAVADTLNAAAASQPSRRRKKASKSKAAAAVVENTEHVEHADEMTAESQAVEEAEETHKSESDDPEDHKIDPKTLSMYDLSHDNRYGRVSEREKKMAQIDWGAVRLKRMEEAEAIARGDGLKDKESTDAVQSTEDAGGQVNNATDPAETAEDVALIQPVTRASGGGVRFRLVNGTIVEDADSLTIDRAARVAEAAAQETDVAVEEENDLTRRLNRTTWINARKRDETERVPHWKSKSSAWNEEDTDRFYEALRMFGTDFFLISQLFEGRTRRMIKLKFVREERLEPDRINAALLGQRTGTIDLGVYAEAIGKDENFFNKYDSLEHANETIRESFKDKEEAMRAAVKEDEENNRQREHQRQQREKQRLEAEKKKEERARKKAARRRGDVWGAGTLGGADDDGMDDNE</sequence>
<feature type="compositionally biased region" description="Basic and acidic residues" evidence="1">
    <location>
        <begin position="594"/>
        <end position="630"/>
    </location>
</feature>
<dbReference type="InterPro" id="IPR001005">
    <property type="entry name" value="SANT/Myb"/>
</dbReference>
<name>A0A6H0XVJ3_9PEZI</name>
<accession>A0A6H0XVJ3</accession>
<evidence type="ECO:0000259" key="2">
    <source>
        <dbReference type="PROSITE" id="PS51293"/>
    </source>
</evidence>